<dbReference type="Proteomes" id="UP000593567">
    <property type="component" value="Unassembled WGS sequence"/>
</dbReference>
<evidence type="ECO:0000256" key="5">
    <source>
        <dbReference type="ARBA" id="ARBA00023136"/>
    </source>
</evidence>
<keyword evidence="5 6" id="KW-0472">Membrane</keyword>
<sequence>MLSHSITPWTNIVSDLIFRKDNWVNMNGEVPFNSKGPSTEASNGAAGQKKVISKLSSHVTEFDEMEIDDDYTKYREEYESPWPTGFFLQFSVLFQRSVKYSFFRIYSKWHIMQFISLSIFIGMMWFQIEPTERQISNRQGVAFFFLIFTSFEFMLDSVLSAFNDRVVVNKERLAGYYRLSAYYLAKNLSEIPLLFGLASIFFTIIFWLSGLSPYFVDYLQMLGLLLLSAIVTHLFVSSMTVEITQHSVQSYLLL</sequence>
<accession>A0A7J7JT52</accession>
<keyword evidence="3 6" id="KW-0812">Transmembrane</keyword>
<dbReference type="PANTHER" id="PTHR48041:SF63">
    <property type="entry name" value="EARLY GENE AT 23, ISOFORM C"/>
    <property type="match status" value="1"/>
</dbReference>
<feature type="transmembrane region" description="Helical" evidence="6">
    <location>
        <begin position="218"/>
        <end position="236"/>
    </location>
</feature>
<gene>
    <name evidence="8" type="ORF">EB796_012554</name>
</gene>
<evidence type="ECO:0000256" key="1">
    <source>
        <dbReference type="ARBA" id="ARBA00004141"/>
    </source>
</evidence>
<organism evidence="8 9">
    <name type="scientific">Bugula neritina</name>
    <name type="common">Brown bryozoan</name>
    <name type="synonym">Sertularia neritina</name>
    <dbReference type="NCBI Taxonomy" id="10212"/>
    <lineage>
        <taxon>Eukaryota</taxon>
        <taxon>Metazoa</taxon>
        <taxon>Spiralia</taxon>
        <taxon>Lophotrochozoa</taxon>
        <taxon>Bryozoa</taxon>
        <taxon>Gymnolaemata</taxon>
        <taxon>Cheilostomatida</taxon>
        <taxon>Flustrina</taxon>
        <taxon>Buguloidea</taxon>
        <taxon>Bugulidae</taxon>
        <taxon>Bugula</taxon>
    </lineage>
</organism>
<dbReference type="Pfam" id="PF01061">
    <property type="entry name" value="ABC2_membrane"/>
    <property type="match status" value="1"/>
</dbReference>
<comment type="subcellular location">
    <subcellularLocation>
        <location evidence="1">Membrane</location>
        <topology evidence="1">Multi-pass membrane protein</topology>
    </subcellularLocation>
</comment>
<reference evidence="8" key="1">
    <citation type="submission" date="2020-06" db="EMBL/GenBank/DDBJ databases">
        <title>Draft genome of Bugula neritina, a colonial animal packing powerful symbionts and potential medicines.</title>
        <authorList>
            <person name="Rayko M."/>
        </authorList>
    </citation>
    <scope>NUCLEOTIDE SEQUENCE [LARGE SCALE GENOMIC DNA]</scope>
    <source>
        <strain evidence="8">Kwan_BN1</strain>
    </source>
</reference>
<dbReference type="InterPro" id="IPR050352">
    <property type="entry name" value="ABCG_transporters"/>
</dbReference>
<feature type="transmembrane region" description="Helical" evidence="6">
    <location>
        <begin position="140"/>
        <end position="162"/>
    </location>
</feature>
<evidence type="ECO:0000313" key="8">
    <source>
        <dbReference type="EMBL" id="KAF6029157.1"/>
    </source>
</evidence>
<dbReference type="PANTHER" id="PTHR48041">
    <property type="entry name" value="ABC TRANSPORTER G FAMILY MEMBER 28"/>
    <property type="match status" value="1"/>
</dbReference>
<comment type="caution">
    <text evidence="8">The sequence shown here is derived from an EMBL/GenBank/DDBJ whole genome shotgun (WGS) entry which is preliminary data.</text>
</comment>
<keyword evidence="9" id="KW-1185">Reference proteome</keyword>
<dbReference type="EMBL" id="VXIV02001852">
    <property type="protein sequence ID" value="KAF6029157.1"/>
    <property type="molecule type" value="Genomic_DNA"/>
</dbReference>
<dbReference type="InterPro" id="IPR013525">
    <property type="entry name" value="ABC2_TM"/>
</dbReference>
<evidence type="ECO:0000313" key="9">
    <source>
        <dbReference type="Proteomes" id="UP000593567"/>
    </source>
</evidence>
<protein>
    <recommendedName>
        <fullName evidence="7">ABC-2 type transporter transmembrane domain-containing protein</fullName>
    </recommendedName>
</protein>
<feature type="transmembrane region" description="Helical" evidence="6">
    <location>
        <begin position="109"/>
        <end position="128"/>
    </location>
</feature>
<dbReference type="GO" id="GO:0140359">
    <property type="term" value="F:ABC-type transporter activity"/>
    <property type="evidence" value="ECO:0007669"/>
    <property type="project" value="InterPro"/>
</dbReference>
<proteinExistence type="predicted"/>
<keyword evidence="4 6" id="KW-1133">Transmembrane helix</keyword>
<evidence type="ECO:0000256" key="2">
    <source>
        <dbReference type="ARBA" id="ARBA00022448"/>
    </source>
</evidence>
<feature type="transmembrane region" description="Helical" evidence="6">
    <location>
        <begin position="193"/>
        <end position="212"/>
    </location>
</feature>
<evidence type="ECO:0000259" key="7">
    <source>
        <dbReference type="Pfam" id="PF01061"/>
    </source>
</evidence>
<feature type="domain" description="ABC-2 type transporter transmembrane" evidence="7">
    <location>
        <begin position="89"/>
        <end position="237"/>
    </location>
</feature>
<dbReference type="OrthoDB" id="66620at2759"/>
<dbReference type="AlphaFoldDB" id="A0A7J7JT52"/>
<name>A0A7J7JT52_BUGNE</name>
<evidence type="ECO:0000256" key="3">
    <source>
        <dbReference type="ARBA" id="ARBA00022692"/>
    </source>
</evidence>
<dbReference type="GO" id="GO:0005886">
    <property type="term" value="C:plasma membrane"/>
    <property type="evidence" value="ECO:0007669"/>
    <property type="project" value="TreeGrafter"/>
</dbReference>
<keyword evidence="2" id="KW-0813">Transport</keyword>
<evidence type="ECO:0000256" key="4">
    <source>
        <dbReference type="ARBA" id="ARBA00022989"/>
    </source>
</evidence>
<evidence type="ECO:0000256" key="6">
    <source>
        <dbReference type="SAM" id="Phobius"/>
    </source>
</evidence>